<evidence type="ECO:0000313" key="21">
    <source>
        <dbReference type="Proteomes" id="UP000461754"/>
    </source>
</evidence>
<comment type="function">
    <text evidence="1 15">Converts 2,5-diamino-6-(ribosylamino)-4(3h)-pyrimidinone 5'-phosphate into 5-amino-6-(ribosylamino)-2,4(1h,3h)-pyrimidinedione 5'-phosphate.</text>
</comment>
<evidence type="ECO:0000256" key="5">
    <source>
        <dbReference type="ARBA" id="ARBA00007417"/>
    </source>
</evidence>
<gene>
    <name evidence="20" type="primary">ribD</name>
    <name evidence="20" type="ORF">FYJ52_00880</name>
</gene>
<evidence type="ECO:0000256" key="6">
    <source>
        <dbReference type="ARBA" id="ARBA00022619"/>
    </source>
</evidence>
<keyword evidence="10 15" id="KW-0521">NADP</keyword>
<dbReference type="Pfam" id="PF01872">
    <property type="entry name" value="RibD_C"/>
    <property type="match status" value="1"/>
</dbReference>
<feature type="binding site" evidence="18">
    <location>
        <position position="78"/>
    </location>
    <ligand>
        <name>Zn(2+)</name>
        <dbReference type="ChEBI" id="CHEBI:29105"/>
        <note>catalytic</note>
    </ligand>
</feature>
<evidence type="ECO:0000256" key="14">
    <source>
        <dbReference type="ARBA" id="ARBA00049886"/>
    </source>
</evidence>
<feature type="active site" description="Proton donor" evidence="16">
    <location>
        <position position="46"/>
    </location>
</feature>
<dbReference type="InterPro" id="IPR016193">
    <property type="entry name" value="Cytidine_deaminase-like"/>
</dbReference>
<evidence type="ECO:0000313" key="20">
    <source>
        <dbReference type="EMBL" id="MSS18975.1"/>
    </source>
</evidence>
<feature type="binding site" evidence="17">
    <location>
        <position position="198"/>
    </location>
    <ligand>
        <name>substrate</name>
    </ligand>
</feature>
<evidence type="ECO:0000256" key="4">
    <source>
        <dbReference type="ARBA" id="ARBA00005259"/>
    </source>
</evidence>
<feature type="binding site" evidence="17">
    <location>
        <position position="162"/>
    </location>
    <ligand>
        <name>substrate</name>
    </ligand>
</feature>
<accession>A0A7X2NE75</accession>
<dbReference type="InterPro" id="IPR002734">
    <property type="entry name" value="RibDG_C"/>
</dbReference>
<protein>
    <recommendedName>
        <fullName evidence="15">Riboflavin biosynthesis protein RibD</fullName>
    </recommendedName>
    <domain>
        <recommendedName>
            <fullName evidence="15">Diaminohydroxyphosphoribosylaminopyrimidine deaminase</fullName>
            <shortName evidence="15">DRAP deaminase</shortName>
            <ecNumber evidence="15">3.5.4.26</ecNumber>
        </recommendedName>
        <alternativeName>
            <fullName evidence="15">Riboflavin-specific deaminase</fullName>
        </alternativeName>
    </domain>
    <domain>
        <recommendedName>
            <fullName evidence="15">5-amino-6-(5-phosphoribosylamino)uracil reductase</fullName>
            <ecNumber evidence="15">1.1.1.193</ecNumber>
        </recommendedName>
        <alternativeName>
            <fullName evidence="15">HTP reductase</fullName>
        </alternativeName>
    </domain>
</protein>
<evidence type="ECO:0000256" key="15">
    <source>
        <dbReference type="PIRNR" id="PIRNR006769"/>
    </source>
</evidence>
<name>A0A7X2NE75_9FIRM</name>
<dbReference type="Proteomes" id="UP000461754">
    <property type="component" value="Unassembled WGS sequence"/>
</dbReference>
<comment type="pathway">
    <text evidence="2 15">Cofactor biosynthesis; riboflavin biosynthesis; 5-amino-6-(D-ribitylamino)uracil from GTP: step 2/4.</text>
</comment>
<feature type="binding site" evidence="18">
    <location>
        <position position="44"/>
    </location>
    <ligand>
        <name>Zn(2+)</name>
        <dbReference type="ChEBI" id="CHEBI:29105"/>
        <note>catalytic</note>
    </ligand>
</feature>
<comment type="similarity">
    <text evidence="4 15">In the N-terminal section; belongs to the cytidine and deoxycytidylate deaminase family.</text>
</comment>
<dbReference type="GO" id="GO:0008270">
    <property type="term" value="F:zinc ion binding"/>
    <property type="evidence" value="ECO:0007669"/>
    <property type="project" value="InterPro"/>
</dbReference>
<dbReference type="Gene3D" id="3.40.140.10">
    <property type="entry name" value="Cytidine Deaminase, domain 2"/>
    <property type="match status" value="1"/>
</dbReference>
<evidence type="ECO:0000256" key="1">
    <source>
        <dbReference type="ARBA" id="ARBA00002151"/>
    </source>
</evidence>
<dbReference type="PROSITE" id="PS51747">
    <property type="entry name" value="CYT_DCMP_DEAMINASES_2"/>
    <property type="match status" value="1"/>
</dbReference>
<dbReference type="UniPathway" id="UPA00275">
    <property type="reaction ID" value="UER00401"/>
</dbReference>
<evidence type="ECO:0000256" key="18">
    <source>
        <dbReference type="PIRSR" id="PIRSR006769-3"/>
    </source>
</evidence>
<dbReference type="AlphaFoldDB" id="A0A7X2NE75"/>
<feature type="binding site" evidence="17">
    <location>
        <position position="288"/>
    </location>
    <ligand>
        <name>substrate</name>
    </ligand>
</feature>
<feature type="binding site" evidence="17">
    <location>
        <position position="164"/>
    </location>
    <ligand>
        <name>NADP(+)</name>
        <dbReference type="ChEBI" id="CHEBI:58349"/>
    </ligand>
</feature>
<dbReference type="GO" id="GO:0009231">
    <property type="term" value="P:riboflavin biosynthetic process"/>
    <property type="evidence" value="ECO:0007669"/>
    <property type="project" value="UniProtKB-UniPathway"/>
</dbReference>
<evidence type="ECO:0000256" key="16">
    <source>
        <dbReference type="PIRSR" id="PIRSR006769-1"/>
    </source>
</evidence>
<dbReference type="InterPro" id="IPR024072">
    <property type="entry name" value="DHFR-like_dom_sf"/>
</dbReference>
<dbReference type="Gene3D" id="3.40.430.10">
    <property type="entry name" value="Dihydrofolate Reductase, subunit A"/>
    <property type="match status" value="1"/>
</dbReference>
<sequence length="359" mass="38590">MAKALALAQKGDGRTSPNPMVGCVIVKNGQIISEGYHEHVGGYHAERNALLHCAEDPAGADLYVTLEPCCHTGRTPPCTDIIIEKNIARVFVGALDVNPKVAGKGVKQLRDAGIEVITGILEDQCRKCNEVFEYYMTTHLPFVDAKYAMTLDGKIATVSGDSQWVSGEASRQAVHRLRRHYKGIMCGIGTVLSDDPMLNCRIANSIDPVRIVCDTHLRLPIDAALVQTASDIPMWVIAGPEADPDKKSVLEDCGVQVITCGLDKNGQIDLKQALRILADREIDGILLEGGSTLMGAAFKAHLVNKVHAFIAPKVIGGSGAPSPVGGTGVEKMSQAVQLRKMTLTSYDRDFCITGCPQYV</sequence>
<evidence type="ECO:0000256" key="17">
    <source>
        <dbReference type="PIRSR" id="PIRSR006769-2"/>
    </source>
</evidence>
<feature type="binding site" evidence="18">
    <location>
        <position position="69"/>
    </location>
    <ligand>
        <name>Zn(2+)</name>
        <dbReference type="ChEBI" id="CHEBI:29105"/>
        <note>catalytic</note>
    </ligand>
</feature>
<evidence type="ECO:0000256" key="2">
    <source>
        <dbReference type="ARBA" id="ARBA00004882"/>
    </source>
</evidence>
<feature type="binding site" evidence="17">
    <location>
        <begin position="290"/>
        <end position="296"/>
    </location>
    <ligand>
        <name>NADP(+)</name>
        <dbReference type="ChEBI" id="CHEBI:58349"/>
    </ligand>
</feature>
<keyword evidence="7 15" id="KW-0479">Metal-binding</keyword>
<dbReference type="Pfam" id="PF00383">
    <property type="entry name" value="dCMP_cyt_deam_1"/>
    <property type="match status" value="1"/>
</dbReference>
<dbReference type="EMBL" id="VUMO01000001">
    <property type="protein sequence ID" value="MSS18975.1"/>
    <property type="molecule type" value="Genomic_DNA"/>
</dbReference>
<keyword evidence="6 15" id="KW-0686">Riboflavin biosynthesis</keyword>
<keyword evidence="8 15" id="KW-0378">Hydrolase</keyword>
<dbReference type="InterPro" id="IPR004794">
    <property type="entry name" value="Eubact_RibD"/>
</dbReference>
<dbReference type="PROSITE" id="PS00903">
    <property type="entry name" value="CYT_DCMP_DEAMINASES_1"/>
    <property type="match status" value="1"/>
</dbReference>
<dbReference type="EC" id="1.1.1.193" evidence="15"/>
<feature type="binding site" evidence="17">
    <location>
        <position position="190"/>
    </location>
    <ligand>
        <name>NADP(+)</name>
        <dbReference type="ChEBI" id="CHEBI:58349"/>
    </ligand>
</feature>
<evidence type="ECO:0000256" key="11">
    <source>
        <dbReference type="ARBA" id="ARBA00023002"/>
    </source>
</evidence>
<dbReference type="NCBIfam" id="TIGR00227">
    <property type="entry name" value="ribD_Cterm"/>
    <property type="match status" value="1"/>
</dbReference>
<comment type="catalytic activity">
    <reaction evidence="14 15">
        <text>2,5-diamino-6-hydroxy-4-(5-phosphoribosylamino)-pyrimidine + H2O + H(+) = 5-amino-6-(5-phospho-D-ribosylamino)uracil + NH4(+)</text>
        <dbReference type="Rhea" id="RHEA:21868"/>
        <dbReference type="ChEBI" id="CHEBI:15377"/>
        <dbReference type="ChEBI" id="CHEBI:15378"/>
        <dbReference type="ChEBI" id="CHEBI:28938"/>
        <dbReference type="ChEBI" id="CHEBI:58453"/>
        <dbReference type="ChEBI" id="CHEBI:58614"/>
        <dbReference type="EC" id="3.5.4.26"/>
    </reaction>
</comment>
<evidence type="ECO:0000256" key="12">
    <source>
        <dbReference type="ARBA" id="ARBA00023268"/>
    </source>
</evidence>
<dbReference type="PANTHER" id="PTHR38011:SF7">
    <property type="entry name" value="2,5-DIAMINO-6-RIBOSYLAMINO-4(3H)-PYRIMIDINONE 5'-PHOSPHATE REDUCTASE"/>
    <property type="match status" value="1"/>
</dbReference>
<dbReference type="GO" id="GO:0008703">
    <property type="term" value="F:5-amino-6-(5-phosphoribosylamino)uracil reductase activity"/>
    <property type="evidence" value="ECO:0007669"/>
    <property type="project" value="UniProtKB-EC"/>
</dbReference>
<evidence type="ECO:0000256" key="7">
    <source>
        <dbReference type="ARBA" id="ARBA00022723"/>
    </source>
</evidence>
<keyword evidence="12" id="KW-0511">Multifunctional enzyme</keyword>
<organism evidence="20 21">
    <name type="scientific">Pseudoramibacter porci</name>
    <dbReference type="NCBI Taxonomy" id="2606631"/>
    <lineage>
        <taxon>Bacteria</taxon>
        <taxon>Bacillati</taxon>
        <taxon>Bacillota</taxon>
        <taxon>Clostridia</taxon>
        <taxon>Eubacteriales</taxon>
        <taxon>Eubacteriaceae</taxon>
        <taxon>Pseudoramibacter</taxon>
    </lineage>
</organism>
<dbReference type="GO" id="GO:0008835">
    <property type="term" value="F:diaminohydroxyphosphoribosylaminopyrimidine deaminase activity"/>
    <property type="evidence" value="ECO:0007669"/>
    <property type="project" value="UniProtKB-EC"/>
</dbReference>
<comment type="caution">
    <text evidence="20">The sequence shown here is derived from an EMBL/GenBank/DDBJ whole genome shotgun (WGS) entry which is preliminary data.</text>
</comment>
<feature type="domain" description="CMP/dCMP-type deaminase" evidence="19">
    <location>
        <begin position="1"/>
        <end position="117"/>
    </location>
</feature>
<dbReference type="InterPro" id="IPR002125">
    <property type="entry name" value="CMP_dCMP_dom"/>
</dbReference>
<evidence type="ECO:0000259" key="19">
    <source>
        <dbReference type="PROSITE" id="PS51747"/>
    </source>
</evidence>
<proteinExistence type="inferred from homology"/>
<comment type="catalytic activity">
    <reaction evidence="13 15">
        <text>5-amino-6-(5-phospho-D-ribitylamino)uracil + NADP(+) = 5-amino-6-(5-phospho-D-ribosylamino)uracil + NADPH + H(+)</text>
        <dbReference type="Rhea" id="RHEA:17845"/>
        <dbReference type="ChEBI" id="CHEBI:15378"/>
        <dbReference type="ChEBI" id="CHEBI:57783"/>
        <dbReference type="ChEBI" id="CHEBI:58349"/>
        <dbReference type="ChEBI" id="CHEBI:58421"/>
        <dbReference type="ChEBI" id="CHEBI:58453"/>
        <dbReference type="EC" id="1.1.1.193"/>
    </reaction>
</comment>
<feature type="binding site" evidence="17">
    <location>
        <position position="201"/>
    </location>
    <ligand>
        <name>substrate</name>
    </ligand>
</feature>
<feature type="binding site" evidence="17">
    <location>
        <position position="194"/>
    </location>
    <ligand>
        <name>NADP(+)</name>
        <dbReference type="ChEBI" id="CHEBI:58349"/>
    </ligand>
</feature>
<dbReference type="NCBIfam" id="TIGR00326">
    <property type="entry name" value="eubact_ribD"/>
    <property type="match status" value="1"/>
</dbReference>
<dbReference type="SUPFAM" id="SSF53597">
    <property type="entry name" value="Dihydrofolate reductase-like"/>
    <property type="match status" value="1"/>
</dbReference>
<dbReference type="InterPro" id="IPR016192">
    <property type="entry name" value="APOBEC/CMP_deaminase_Zn-bd"/>
</dbReference>
<evidence type="ECO:0000256" key="8">
    <source>
        <dbReference type="ARBA" id="ARBA00022801"/>
    </source>
</evidence>
<evidence type="ECO:0000256" key="10">
    <source>
        <dbReference type="ARBA" id="ARBA00022857"/>
    </source>
</evidence>
<dbReference type="InterPro" id="IPR050765">
    <property type="entry name" value="Riboflavin_Biosynth_HTPR"/>
</dbReference>
<feature type="binding site" evidence="17">
    <location>
        <position position="148"/>
    </location>
    <ligand>
        <name>NADP(+)</name>
        <dbReference type="ChEBI" id="CHEBI:58349"/>
    </ligand>
</feature>
<dbReference type="EC" id="3.5.4.26" evidence="15"/>
<comment type="similarity">
    <text evidence="5 15">In the C-terminal section; belongs to the HTP reductase family.</text>
</comment>
<comment type="pathway">
    <text evidence="3 15">Cofactor biosynthesis; riboflavin biosynthesis; 5-amino-6-(D-ribitylamino)uracil from GTP: step 3/4.</text>
</comment>
<dbReference type="GO" id="GO:0050661">
    <property type="term" value="F:NADP binding"/>
    <property type="evidence" value="ECO:0007669"/>
    <property type="project" value="InterPro"/>
</dbReference>
<comment type="cofactor">
    <cofactor evidence="15 18">
        <name>Zn(2+)</name>
        <dbReference type="ChEBI" id="CHEBI:29105"/>
    </cofactor>
    <text evidence="15 18">Binds 1 zinc ion.</text>
</comment>
<dbReference type="PANTHER" id="PTHR38011">
    <property type="entry name" value="DIHYDROFOLATE REDUCTASE FAMILY PROTEIN (AFU_ORTHOLOGUE AFUA_8G06820)"/>
    <property type="match status" value="1"/>
</dbReference>
<evidence type="ECO:0000256" key="9">
    <source>
        <dbReference type="ARBA" id="ARBA00022833"/>
    </source>
</evidence>
<dbReference type="CDD" id="cd01284">
    <property type="entry name" value="Riboflavin_deaminase-reductase"/>
    <property type="match status" value="1"/>
</dbReference>
<dbReference type="FunFam" id="3.40.140.10:FF:000025">
    <property type="entry name" value="Riboflavin biosynthesis protein RibD"/>
    <property type="match status" value="1"/>
</dbReference>
<keyword evidence="9 15" id="KW-0862">Zinc</keyword>
<keyword evidence="21" id="KW-1185">Reference proteome</keyword>
<dbReference type="InterPro" id="IPR011549">
    <property type="entry name" value="RibD_C"/>
</dbReference>
<evidence type="ECO:0000256" key="3">
    <source>
        <dbReference type="ARBA" id="ARBA00004910"/>
    </source>
</evidence>
<keyword evidence="11 15" id="KW-0560">Oxidoreductase</keyword>
<evidence type="ECO:0000256" key="13">
    <source>
        <dbReference type="ARBA" id="ARBA00049861"/>
    </source>
</evidence>
<feature type="binding site" evidence="17">
    <location>
        <position position="215"/>
    </location>
    <ligand>
        <name>NADP(+)</name>
        <dbReference type="ChEBI" id="CHEBI:58349"/>
    </ligand>
</feature>
<feature type="binding site" evidence="17">
    <location>
        <position position="178"/>
    </location>
    <ligand>
        <name>substrate</name>
    </ligand>
</feature>
<dbReference type="SUPFAM" id="SSF53927">
    <property type="entry name" value="Cytidine deaminase-like"/>
    <property type="match status" value="1"/>
</dbReference>
<dbReference type="PIRSF" id="PIRSF006769">
    <property type="entry name" value="RibD"/>
    <property type="match status" value="1"/>
</dbReference>
<reference evidence="20 21" key="1">
    <citation type="submission" date="2019-08" db="EMBL/GenBank/DDBJ databases">
        <title>In-depth cultivation of the pig gut microbiome towards novel bacterial diversity and tailored functional studies.</title>
        <authorList>
            <person name="Wylensek D."/>
            <person name="Hitch T.C.A."/>
            <person name="Clavel T."/>
        </authorList>
    </citation>
    <scope>NUCLEOTIDE SEQUENCE [LARGE SCALE GENOMIC DNA]</scope>
    <source>
        <strain evidence="20 21">RF-744-FAT-4</strain>
    </source>
</reference>